<name>A0AAN7W7R6_9PEZI</name>
<protein>
    <submittedName>
        <fullName evidence="2">Uncharacterized protein</fullName>
    </submittedName>
</protein>
<organism evidence="2 3">
    <name type="scientific">Elasticomyces elasticus</name>
    <dbReference type="NCBI Taxonomy" id="574655"/>
    <lineage>
        <taxon>Eukaryota</taxon>
        <taxon>Fungi</taxon>
        <taxon>Dikarya</taxon>
        <taxon>Ascomycota</taxon>
        <taxon>Pezizomycotina</taxon>
        <taxon>Dothideomycetes</taxon>
        <taxon>Dothideomycetidae</taxon>
        <taxon>Mycosphaerellales</taxon>
        <taxon>Teratosphaeriaceae</taxon>
        <taxon>Elasticomyces</taxon>
    </lineage>
</organism>
<gene>
    <name evidence="2" type="ORF">LTR97_008399</name>
</gene>
<comment type="caution">
    <text evidence="2">The sequence shown here is derived from an EMBL/GenBank/DDBJ whole genome shotgun (WGS) entry which is preliminary data.</text>
</comment>
<reference evidence="2" key="1">
    <citation type="submission" date="2023-08" db="EMBL/GenBank/DDBJ databases">
        <title>Black Yeasts Isolated from many extreme environments.</title>
        <authorList>
            <person name="Coleine C."/>
            <person name="Stajich J.E."/>
            <person name="Selbmann L."/>
        </authorList>
    </citation>
    <scope>NUCLEOTIDE SEQUENCE</scope>
    <source>
        <strain evidence="2">CCFEE 5810</strain>
    </source>
</reference>
<evidence type="ECO:0000256" key="1">
    <source>
        <dbReference type="SAM" id="MobiDB-lite"/>
    </source>
</evidence>
<accession>A0AAN7W7R6</accession>
<evidence type="ECO:0000313" key="2">
    <source>
        <dbReference type="EMBL" id="KAK5695979.1"/>
    </source>
</evidence>
<sequence>MAQRESPPAELRGRGQRKRQRVVYDEDDESLDSTLTNTSATGSPCTLADHPGPNGALLSTSTKKQRGILLSIKISATIYVKFVVKEEVIREISEYSSKLDKAKAALVDGEGIRIIDSKIRKEETVLQAFDYLVDGILEPLDIDDADKCLTALNGLILLYNYSIAMGIETLEAAILSHISSFDFDNFDPITLVYFATEYYHDDKDGSKAASRTSLGCLIEEYLAKYLAAIIEDGETYQYIKSQGGSTLNMQLL</sequence>
<feature type="region of interest" description="Disordered" evidence="1">
    <location>
        <begin position="1"/>
        <end position="52"/>
    </location>
</feature>
<feature type="compositionally biased region" description="Polar residues" evidence="1">
    <location>
        <begin position="32"/>
        <end position="44"/>
    </location>
</feature>
<dbReference type="EMBL" id="JAVRQU010000013">
    <property type="protein sequence ID" value="KAK5695979.1"/>
    <property type="molecule type" value="Genomic_DNA"/>
</dbReference>
<dbReference type="AlphaFoldDB" id="A0AAN7W7R6"/>
<dbReference type="Proteomes" id="UP001310594">
    <property type="component" value="Unassembled WGS sequence"/>
</dbReference>
<evidence type="ECO:0000313" key="3">
    <source>
        <dbReference type="Proteomes" id="UP001310594"/>
    </source>
</evidence>
<proteinExistence type="predicted"/>